<dbReference type="EMBL" id="JAUEPU010000002">
    <property type="protein sequence ID" value="KAK0504698.1"/>
    <property type="molecule type" value="Genomic_DNA"/>
</dbReference>
<keyword evidence="2" id="KW-1185">Reference proteome</keyword>
<comment type="caution">
    <text evidence="1">The sequence shown here is derived from an EMBL/GenBank/DDBJ whole genome shotgun (WGS) entry which is preliminary data.</text>
</comment>
<accession>A0AA39QN52</accession>
<sequence>MTKRSPAPEFQKPPPAKHLKLPVLPKGDLATLTSNMRGIFLTYPLGSPLSNTSDALILVSTFWFNLHTQLGIINPEFQKRMKDVSDIDWPHLLQSTESGLIKILARLAGELPTERTWEPLLNCSILHKSTQLLRLPPTPEIHLSTSSCLQAQVTERSWSSTFQGRAVKALEAHVQHYLVAGKIPNQHYVPFTSIIQSSGMGKSRLIDEFSKTYFVIPINLRDASSSGFPPRDQAVYDYLNEAKTENGSLQRICRFLIALFRHTEGIVNSEEICSRMNESQMLAPAFRNYMTKGQDMFTTSKLRTTFYQQVVKAATEDNSTFDGDNGRSLKFGYEELLDAYQRLQDTIYMETKLVVEQKWRPMEERLNMPRIYILWDEAHCLTKPFDSNTGVQSIFSVLQHVLSMLREKALFSFFLSTTGKISQSPTARPVDPAARLYEGTLSLIPPFTDLGFDHFMAGYHLGSADAITLSDVTKVKHIVRMGRPLWGGRYEYGSTQVQDNITEFAQMKLLPSQRSPRQSPLDDTELFVCLAQRLALDINSTSYAALVQEKNLVQNYMRVCLKIGVGFKDLLTTSSSEPILSEACSLITRGYDDFDMPLALKILEGFSINQCDRGELLVLAFFTMARDAAIPSVLSYPWTKELPITLVLDLFSSLFTDDTFTRISSAFPSRILKGHLPLQFNVAFANAKVSFNHVIKIHQWKLLNRHLLPGFIARAAAILCANNQSGVDMVYPYLYYDDMLCVWNVGFILVQVKNDPSYTNEPMAKLFDLMDPFALGLFEKDQPTVPIIRMVFALAAPKASVTQVRYGQDTKDTCPVEDQFTSYDFWCAGISPACLKPVVAASKETWKALLHASYGWKKIYDVSWNPDGQACRR</sequence>
<dbReference type="AlphaFoldDB" id="A0AA39QN52"/>
<evidence type="ECO:0000313" key="2">
    <source>
        <dbReference type="Proteomes" id="UP001175228"/>
    </source>
</evidence>
<gene>
    <name evidence="1" type="ORF">EDD18DRAFT_1125991</name>
</gene>
<evidence type="ECO:0000313" key="1">
    <source>
        <dbReference type="EMBL" id="KAK0504698.1"/>
    </source>
</evidence>
<reference evidence="1" key="1">
    <citation type="submission" date="2023-06" db="EMBL/GenBank/DDBJ databases">
        <authorList>
            <consortium name="Lawrence Berkeley National Laboratory"/>
            <person name="Ahrendt S."/>
            <person name="Sahu N."/>
            <person name="Indic B."/>
            <person name="Wong-Bajracharya J."/>
            <person name="Merenyi Z."/>
            <person name="Ke H.-M."/>
            <person name="Monk M."/>
            <person name="Kocsube S."/>
            <person name="Drula E."/>
            <person name="Lipzen A."/>
            <person name="Balint B."/>
            <person name="Henrissat B."/>
            <person name="Andreopoulos B."/>
            <person name="Martin F.M."/>
            <person name="Harder C.B."/>
            <person name="Rigling D."/>
            <person name="Ford K.L."/>
            <person name="Foster G.D."/>
            <person name="Pangilinan J."/>
            <person name="Papanicolaou A."/>
            <person name="Barry K."/>
            <person name="LaButti K."/>
            <person name="Viragh M."/>
            <person name="Koriabine M."/>
            <person name="Yan M."/>
            <person name="Riley R."/>
            <person name="Champramary S."/>
            <person name="Plett K.L."/>
            <person name="Tsai I.J."/>
            <person name="Slot J."/>
            <person name="Sipos G."/>
            <person name="Plett J."/>
            <person name="Nagy L.G."/>
            <person name="Grigoriev I.V."/>
        </authorList>
    </citation>
    <scope>NUCLEOTIDE SEQUENCE</scope>
    <source>
        <strain evidence="1">HWK02</strain>
    </source>
</reference>
<name>A0AA39QN52_9AGAR</name>
<dbReference type="PANTHER" id="PTHR33266">
    <property type="entry name" value="CHROMOSOME 15, WHOLE GENOME SHOTGUN SEQUENCE"/>
    <property type="match status" value="1"/>
</dbReference>
<dbReference type="Proteomes" id="UP001175228">
    <property type="component" value="Unassembled WGS sequence"/>
</dbReference>
<dbReference type="PANTHER" id="PTHR33266:SF1">
    <property type="entry name" value="F-BOX DOMAIN-CONTAINING PROTEIN"/>
    <property type="match status" value="1"/>
</dbReference>
<protein>
    <submittedName>
        <fullName evidence="1">Uncharacterized protein</fullName>
    </submittedName>
</protein>
<proteinExistence type="predicted"/>
<organism evidence="1 2">
    <name type="scientific">Armillaria luteobubalina</name>
    <dbReference type="NCBI Taxonomy" id="153913"/>
    <lineage>
        <taxon>Eukaryota</taxon>
        <taxon>Fungi</taxon>
        <taxon>Dikarya</taxon>
        <taxon>Basidiomycota</taxon>
        <taxon>Agaricomycotina</taxon>
        <taxon>Agaricomycetes</taxon>
        <taxon>Agaricomycetidae</taxon>
        <taxon>Agaricales</taxon>
        <taxon>Marasmiineae</taxon>
        <taxon>Physalacriaceae</taxon>
        <taxon>Armillaria</taxon>
    </lineage>
</organism>